<protein>
    <submittedName>
        <fullName evidence="2">Uncharacterized protein</fullName>
    </submittedName>
</protein>
<evidence type="ECO:0000313" key="2">
    <source>
        <dbReference type="EMBL" id="AIC15253.1"/>
    </source>
</evidence>
<sequence length="97" mass="11628">MDEFEAWQKILAARQRVARMERLNQELYDHLGGAIIYTLEHAKKNHIPLPNREALYRMIERAHLLMKEINGSSDELLQPEKRRSSDDKYTEPFWQTF</sequence>
<dbReference type="OrthoDB" id="382382at2157"/>
<organism evidence="2 3">
    <name type="scientific">Nitrososphaera viennensis EN76</name>
    <dbReference type="NCBI Taxonomy" id="926571"/>
    <lineage>
        <taxon>Archaea</taxon>
        <taxon>Nitrososphaerota</taxon>
        <taxon>Nitrososphaeria</taxon>
        <taxon>Nitrososphaerales</taxon>
        <taxon>Nitrososphaeraceae</taxon>
        <taxon>Nitrososphaera</taxon>
    </lineage>
</organism>
<dbReference type="STRING" id="926571.NVIE_010270"/>
<gene>
    <name evidence="2" type="ORF">NVIE_010270</name>
</gene>
<dbReference type="HOGENOM" id="CLU_2340285_0_0_2"/>
<keyword evidence="3" id="KW-1185">Reference proteome</keyword>
<reference evidence="2 3" key="1">
    <citation type="journal article" date="2014" name="Int. J. Syst. Evol. Microbiol.">
        <title>Nitrososphaera viennensis gen. nov., sp. nov., an aerobic and mesophilic, ammonia-oxidizing archaeon from soil and a member of the archaeal phylum Thaumarchaeota.</title>
        <authorList>
            <person name="Stieglmeier M."/>
            <person name="Klingl A."/>
            <person name="Alves R.J."/>
            <person name="Rittmann S.K."/>
            <person name="Melcher M."/>
            <person name="Leisch N."/>
            <person name="Schleper C."/>
        </authorList>
    </citation>
    <scope>NUCLEOTIDE SEQUENCE [LARGE SCALE GENOMIC DNA]</scope>
    <source>
        <strain evidence="2">EN76</strain>
    </source>
</reference>
<dbReference type="Proteomes" id="UP000027093">
    <property type="component" value="Chromosome"/>
</dbReference>
<dbReference type="KEGG" id="nvn:NVIE_010270"/>
<dbReference type="RefSeq" id="WP_075054306.1">
    <property type="nucleotide sequence ID" value="NZ_CP007536.1"/>
</dbReference>
<dbReference type="EMBL" id="CP007536">
    <property type="protein sequence ID" value="AIC15253.1"/>
    <property type="molecule type" value="Genomic_DNA"/>
</dbReference>
<evidence type="ECO:0000313" key="3">
    <source>
        <dbReference type="Proteomes" id="UP000027093"/>
    </source>
</evidence>
<name>A0A060HI84_9ARCH</name>
<dbReference type="GeneID" id="74946290"/>
<feature type="compositionally biased region" description="Basic and acidic residues" evidence="1">
    <location>
        <begin position="78"/>
        <end position="90"/>
    </location>
</feature>
<feature type="region of interest" description="Disordered" evidence="1">
    <location>
        <begin position="76"/>
        <end position="97"/>
    </location>
</feature>
<evidence type="ECO:0000256" key="1">
    <source>
        <dbReference type="SAM" id="MobiDB-lite"/>
    </source>
</evidence>
<proteinExistence type="predicted"/>
<accession>A0A060HI84</accession>
<dbReference type="AlphaFoldDB" id="A0A060HI84"/>